<comment type="caution">
    <text evidence="2">The sequence shown here is derived from an EMBL/GenBank/DDBJ whole genome shotgun (WGS) entry which is preliminary data.</text>
</comment>
<dbReference type="InterPro" id="IPR056789">
    <property type="entry name" value="LRR_R13L1-DRL21"/>
</dbReference>
<protein>
    <recommendedName>
        <fullName evidence="1">R13L1/DRL21-like LRR repeat region domain-containing protein</fullName>
    </recommendedName>
</protein>
<dbReference type="Proteomes" id="UP001172457">
    <property type="component" value="Chromosome 6"/>
</dbReference>
<sequence>MHDLINDLATSVAGEFFYTLDDKRNFNDKNEALEKFHHLSVVQQRYGVYKNFEALHRARRLRTFLAITYSKGNHYSEGNHLSNKVLFELVPRLQFLRVLRLANYSITEVPQSIGSLKHMRYLNFFKTLITCLPEQVGDLLNLQSLIVSGCVRLSSLPGSVVKLKNLRHLYTHDTPKLNKMPSGIGGLMGLQSLSKVIVGGANGFKISDLKRLPHLQGHVCIKGLHTVINAIHAKDADLLQKKGLVSLRMEWSDIFDDSRNGSIEYEVLEGLRPNDKLKRLKIMNYIGMKFPSWVGDPSFVYLTNLTLRGCRSCTCLPTLGHLRSLKCLLVEGMIGLKRLGSEFLGTTSSHHGIAFPSLEVLEFIDMQDWEVWSSHGGDRDGTVGSYGCLRKICIINCPKLNVVEIELIPSLRALDLQGCSIVLLRSMVHVSPSIHRLTMMNIKELTHLHRDVLEHFGEVKFLFIKECDELRYLWESEVEACKILKSSLVLRIESCKNLVSLVDEGDDLGISPNFVRQLYISDCPKLVSNNGPNSMEKLVISHCHSITSLMLPTKQDLPSALKHLDIRSSHTLEGSWLLNNYLSSLGYLWITDVPNVKSFPEGCLLHLTNLHIEGCKNLESIPEQGFGFLPLLCLRRLYISGCKNLKSFPHEHLQSLTSLEVLTVWRCPSIDFSFPCGLWPPNFWALSIGNLKKPMSKWGRQNFPTSLVSLWMSGKNSGVVQVAVAEDVRRNSNNTTAALLLPPSLTRLYVHGFMELESLSKGLQHLTCLEVLDILNCPKLRDLPKTLLPSLSSLKIKSCPKLEKRCHSKKGDYWPIISQIPYHSIGQRFIKVAKSPISATSCIPFSSYFIGDIVA</sequence>
<dbReference type="InterPro" id="IPR032675">
    <property type="entry name" value="LRR_dom_sf"/>
</dbReference>
<dbReference type="EMBL" id="JARYMX010000006">
    <property type="protein sequence ID" value="KAJ9543896.1"/>
    <property type="molecule type" value="Genomic_DNA"/>
</dbReference>
<evidence type="ECO:0000313" key="3">
    <source>
        <dbReference type="Proteomes" id="UP001172457"/>
    </source>
</evidence>
<dbReference type="Gene3D" id="3.80.10.10">
    <property type="entry name" value="Ribonuclease Inhibitor"/>
    <property type="match status" value="3"/>
</dbReference>
<reference evidence="2" key="1">
    <citation type="submission" date="2023-03" db="EMBL/GenBank/DDBJ databases">
        <title>Chromosome-scale reference genome and RAD-based genetic map of yellow starthistle (Centaurea solstitialis) reveal putative structural variation and QTLs associated with invader traits.</title>
        <authorList>
            <person name="Reatini B."/>
            <person name="Cang F.A."/>
            <person name="Jiang Q."/>
            <person name="Mckibben M.T.W."/>
            <person name="Barker M.S."/>
            <person name="Rieseberg L.H."/>
            <person name="Dlugosch K.M."/>
        </authorList>
    </citation>
    <scope>NUCLEOTIDE SEQUENCE</scope>
    <source>
        <strain evidence="2">CAN-66</strain>
        <tissue evidence="2">Leaf</tissue>
    </source>
</reference>
<feature type="domain" description="R13L1/DRL21-like LRR repeat region" evidence="1">
    <location>
        <begin position="206"/>
        <end position="333"/>
    </location>
</feature>
<dbReference type="PANTHER" id="PTHR47186">
    <property type="entry name" value="LEUCINE-RICH REPEAT-CONTAINING PROTEIN 57"/>
    <property type="match status" value="1"/>
</dbReference>
<name>A0AA38SWA5_9ASTR</name>
<dbReference type="AlphaFoldDB" id="A0AA38SWA5"/>
<accession>A0AA38SWA5</accession>
<dbReference type="Pfam" id="PF25019">
    <property type="entry name" value="LRR_R13L1-DRL21"/>
    <property type="match status" value="1"/>
</dbReference>
<evidence type="ECO:0000313" key="2">
    <source>
        <dbReference type="EMBL" id="KAJ9543896.1"/>
    </source>
</evidence>
<gene>
    <name evidence="2" type="ORF">OSB04_023603</name>
</gene>
<organism evidence="2 3">
    <name type="scientific">Centaurea solstitialis</name>
    <name type="common">yellow star-thistle</name>
    <dbReference type="NCBI Taxonomy" id="347529"/>
    <lineage>
        <taxon>Eukaryota</taxon>
        <taxon>Viridiplantae</taxon>
        <taxon>Streptophyta</taxon>
        <taxon>Embryophyta</taxon>
        <taxon>Tracheophyta</taxon>
        <taxon>Spermatophyta</taxon>
        <taxon>Magnoliopsida</taxon>
        <taxon>eudicotyledons</taxon>
        <taxon>Gunneridae</taxon>
        <taxon>Pentapetalae</taxon>
        <taxon>asterids</taxon>
        <taxon>campanulids</taxon>
        <taxon>Asterales</taxon>
        <taxon>Asteraceae</taxon>
        <taxon>Carduoideae</taxon>
        <taxon>Cardueae</taxon>
        <taxon>Centaureinae</taxon>
        <taxon>Centaurea</taxon>
    </lineage>
</organism>
<evidence type="ECO:0000259" key="1">
    <source>
        <dbReference type="Pfam" id="PF25019"/>
    </source>
</evidence>
<proteinExistence type="predicted"/>
<keyword evidence="3" id="KW-1185">Reference proteome</keyword>
<dbReference type="PANTHER" id="PTHR47186:SF33">
    <property type="entry name" value="NB-ARC DOMAIN-CONTAINING PROTEIN"/>
    <property type="match status" value="1"/>
</dbReference>
<dbReference type="SUPFAM" id="SSF52058">
    <property type="entry name" value="L domain-like"/>
    <property type="match status" value="2"/>
</dbReference>